<sequence>MPKLDRRQPLHFIGAGGIGMSALAGILAERGFLVSGSDPRPSPVLERLGSAGVRVFHEQTAATISAVLTGLDGPEGGAGRATAPDPLVVISSAVPAANEELAEARRRGLSIVHRSDVLAALINAQPSIAVAGSHGKTTTSTLIATLLEAVGEDPTAVIGGIVPAFGSNGRHGRGRLLVAEADESDGSLVKFRPRLGLLTNVELDHTDHYPDLAALVATLQHFAGGCTTLLANRDCPVLLEHFQATSWWSTRSSEGVDFAAIPLEERGDGTLATWYEHGEALGTLEVPLPGRHNLSNTVAAMAACRLEGVPFEDLRQAVASLRPPGRRFDCRGLWQDRAIVDDYAHHPSEVAATIAMARLMVESGRSPLPLVPRRLVAVFQPHRYTRTAQFLDDFAAALTQADAVLLAPLYAAGEAPMAGISSPALAEAVRALAPDLPVAVAASMEALAELVAGDTGPGDLVLAMGAGDVNSLWDRLGALDERGRPTALVA</sequence>
<keyword evidence="8 14" id="KW-0067">ATP-binding</keyword>
<evidence type="ECO:0000313" key="18">
    <source>
        <dbReference type="EMBL" id="MEA5390196.1"/>
    </source>
</evidence>
<dbReference type="Gene3D" id="3.40.1190.10">
    <property type="entry name" value="Mur-like, catalytic domain"/>
    <property type="match status" value="1"/>
</dbReference>
<comment type="subcellular location">
    <subcellularLocation>
        <location evidence="1 14">Cytoplasm</location>
    </subcellularLocation>
</comment>
<name>A0ABU5RQY9_9CYAN</name>
<evidence type="ECO:0000256" key="4">
    <source>
        <dbReference type="ARBA" id="ARBA00022490"/>
    </source>
</evidence>
<protein>
    <recommendedName>
        <fullName evidence="3 14">UDP-N-acetylmuramate--L-alanine ligase</fullName>
        <ecNumber evidence="3 14">6.3.2.8</ecNumber>
    </recommendedName>
    <alternativeName>
        <fullName evidence="14">UDP-N-acetylmuramoyl-L-alanine synthetase</fullName>
    </alternativeName>
</protein>
<gene>
    <name evidence="14 18" type="primary">murC</name>
    <name evidence="18" type="ORF">VB738_02865</name>
</gene>
<dbReference type="InterPro" id="IPR000713">
    <property type="entry name" value="Mur_ligase_N"/>
</dbReference>
<dbReference type="HAMAP" id="MF_00046">
    <property type="entry name" value="MurC"/>
    <property type="match status" value="1"/>
</dbReference>
<feature type="domain" description="Mur ligase central" evidence="17">
    <location>
        <begin position="130"/>
        <end position="304"/>
    </location>
</feature>
<keyword evidence="19" id="KW-1185">Reference proteome</keyword>
<dbReference type="PANTHER" id="PTHR43445">
    <property type="entry name" value="UDP-N-ACETYLMURAMATE--L-ALANINE LIGASE-RELATED"/>
    <property type="match status" value="1"/>
</dbReference>
<comment type="catalytic activity">
    <reaction evidence="13 14">
        <text>UDP-N-acetyl-alpha-D-muramate + L-alanine + ATP = UDP-N-acetyl-alpha-D-muramoyl-L-alanine + ADP + phosphate + H(+)</text>
        <dbReference type="Rhea" id="RHEA:23372"/>
        <dbReference type="ChEBI" id="CHEBI:15378"/>
        <dbReference type="ChEBI" id="CHEBI:30616"/>
        <dbReference type="ChEBI" id="CHEBI:43474"/>
        <dbReference type="ChEBI" id="CHEBI:57972"/>
        <dbReference type="ChEBI" id="CHEBI:70757"/>
        <dbReference type="ChEBI" id="CHEBI:83898"/>
        <dbReference type="ChEBI" id="CHEBI:456216"/>
        <dbReference type="EC" id="6.3.2.8"/>
    </reaction>
</comment>
<comment type="function">
    <text evidence="14">Cell wall formation.</text>
</comment>
<comment type="pathway">
    <text evidence="2 14">Cell wall biogenesis; peptidoglycan biosynthesis.</text>
</comment>
<dbReference type="InterPro" id="IPR005758">
    <property type="entry name" value="UDP-N-AcMur_Ala_ligase_MurC"/>
</dbReference>
<evidence type="ECO:0000256" key="1">
    <source>
        <dbReference type="ARBA" id="ARBA00004496"/>
    </source>
</evidence>
<dbReference type="InterPro" id="IPR004101">
    <property type="entry name" value="Mur_ligase_C"/>
</dbReference>
<evidence type="ECO:0000256" key="9">
    <source>
        <dbReference type="ARBA" id="ARBA00022960"/>
    </source>
</evidence>
<evidence type="ECO:0000313" key="19">
    <source>
        <dbReference type="Proteomes" id="UP001304461"/>
    </source>
</evidence>
<evidence type="ECO:0000259" key="15">
    <source>
        <dbReference type="Pfam" id="PF01225"/>
    </source>
</evidence>
<reference evidence="18 19" key="1">
    <citation type="submission" date="2023-12" db="EMBL/GenBank/DDBJ databases">
        <title>Baltic Sea Cyanobacteria.</title>
        <authorList>
            <person name="Delbaje E."/>
            <person name="Fewer D.P."/>
            <person name="Shishido T.K."/>
        </authorList>
    </citation>
    <scope>NUCLEOTIDE SEQUENCE [LARGE SCALE GENOMIC DNA]</scope>
    <source>
        <strain evidence="18 19">UHCC 0139</strain>
    </source>
</reference>
<dbReference type="Pfam" id="PF01225">
    <property type="entry name" value="Mur_ligase"/>
    <property type="match status" value="1"/>
</dbReference>
<proteinExistence type="inferred from homology"/>
<keyword evidence="6 14" id="KW-0132">Cell division</keyword>
<evidence type="ECO:0000256" key="7">
    <source>
        <dbReference type="ARBA" id="ARBA00022741"/>
    </source>
</evidence>
<dbReference type="Pfam" id="PF08245">
    <property type="entry name" value="Mur_ligase_M"/>
    <property type="match status" value="1"/>
</dbReference>
<dbReference type="NCBIfam" id="TIGR01082">
    <property type="entry name" value="murC"/>
    <property type="match status" value="1"/>
</dbReference>
<feature type="domain" description="Mur ligase C-terminal" evidence="16">
    <location>
        <begin position="326"/>
        <end position="467"/>
    </location>
</feature>
<evidence type="ECO:0000259" key="17">
    <source>
        <dbReference type="Pfam" id="PF08245"/>
    </source>
</evidence>
<dbReference type="GO" id="GO:0008763">
    <property type="term" value="F:UDP-N-acetylmuramate-L-alanine ligase activity"/>
    <property type="evidence" value="ECO:0007669"/>
    <property type="project" value="UniProtKB-EC"/>
</dbReference>
<dbReference type="SUPFAM" id="SSF51984">
    <property type="entry name" value="MurCD N-terminal domain"/>
    <property type="match status" value="1"/>
</dbReference>
<organism evidence="18 19">
    <name type="scientific">Cyanobium gracile UHCC 0139</name>
    <dbReference type="NCBI Taxonomy" id="3110308"/>
    <lineage>
        <taxon>Bacteria</taxon>
        <taxon>Bacillati</taxon>
        <taxon>Cyanobacteriota</taxon>
        <taxon>Cyanophyceae</taxon>
        <taxon>Synechococcales</taxon>
        <taxon>Prochlorococcaceae</taxon>
        <taxon>Cyanobium</taxon>
    </lineage>
</organism>
<dbReference type="InterPro" id="IPR050061">
    <property type="entry name" value="MurCDEF_pg_biosynth"/>
</dbReference>
<feature type="binding site" evidence="14">
    <location>
        <begin position="132"/>
        <end position="138"/>
    </location>
    <ligand>
        <name>ATP</name>
        <dbReference type="ChEBI" id="CHEBI:30616"/>
    </ligand>
</feature>
<dbReference type="SUPFAM" id="SSF53244">
    <property type="entry name" value="MurD-like peptide ligases, peptide-binding domain"/>
    <property type="match status" value="1"/>
</dbReference>
<keyword evidence="9 14" id="KW-0133">Cell shape</keyword>
<evidence type="ECO:0000256" key="13">
    <source>
        <dbReference type="ARBA" id="ARBA00047833"/>
    </source>
</evidence>
<dbReference type="SUPFAM" id="SSF53623">
    <property type="entry name" value="MurD-like peptide ligases, catalytic domain"/>
    <property type="match status" value="1"/>
</dbReference>
<evidence type="ECO:0000256" key="10">
    <source>
        <dbReference type="ARBA" id="ARBA00022984"/>
    </source>
</evidence>
<comment type="caution">
    <text evidence="18">The sequence shown here is derived from an EMBL/GenBank/DDBJ whole genome shotgun (WGS) entry which is preliminary data.</text>
</comment>
<keyword evidence="12 14" id="KW-0961">Cell wall biogenesis/degradation</keyword>
<dbReference type="RefSeq" id="WP_323304399.1">
    <property type="nucleotide sequence ID" value="NZ_JAYGHX010000001.1"/>
</dbReference>
<evidence type="ECO:0000256" key="3">
    <source>
        <dbReference type="ARBA" id="ARBA00012211"/>
    </source>
</evidence>
<evidence type="ECO:0000256" key="8">
    <source>
        <dbReference type="ARBA" id="ARBA00022840"/>
    </source>
</evidence>
<accession>A0ABU5RQY9</accession>
<dbReference type="InterPro" id="IPR036615">
    <property type="entry name" value="Mur_ligase_C_dom_sf"/>
</dbReference>
<keyword evidence="4 14" id="KW-0963">Cytoplasm</keyword>
<dbReference type="InterPro" id="IPR036565">
    <property type="entry name" value="Mur-like_cat_sf"/>
</dbReference>
<dbReference type="InterPro" id="IPR013221">
    <property type="entry name" value="Mur_ligase_cen"/>
</dbReference>
<keyword evidence="5 14" id="KW-0436">Ligase</keyword>
<evidence type="ECO:0000256" key="11">
    <source>
        <dbReference type="ARBA" id="ARBA00023306"/>
    </source>
</evidence>
<evidence type="ECO:0000256" key="2">
    <source>
        <dbReference type="ARBA" id="ARBA00004752"/>
    </source>
</evidence>
<evidence type="ECO:0000256" key="14">
    <source>
        <dbReference type="HAMAP-Rule" id="MF_00046"/>
    </source>
</evidence>
<feature type="domain" description="Mur ligase N-terminal catalytic" evidence="15">
    <location>
        <begin position="10"/>
        <end position="124"/>
    </location>
</feature>
<keyword evidence="7 14" id="KW-0547">Nucleotide-binding</keyword>
<dbReference type="Pfam" id="PF02875">
    <property type="entry name" value="Mur_ligase_C"/>
    <property type="match status" value="1"/>
</dbReference>
<evidence type="ECO:0000256" key="12">
    <source>
        <dbReference type="ARBA" id="ARBA00023316"/>
    </source>
</evidence>
<evidence type="ECO:0000256" key="5">
    <source>
        <dbReference type="ARBA" id="ARBA00022598"/>
    </source>
</evidence>
<dbReference type="Proteomes" id="UP001304461">
    <property type="component" value="Unassembled WGS sequence"/>
</dbReference>
<evidence type="ECO:0000259" key="16">
    <source>
        <dbReference type="Pfam" id="PF02875"/>
    </source>
</evidence>
<keyword evidence="11 14" id="KW-0131">Cell cycle</keyword>
<keyword evidence="10 14" id="KW-0573">Peptidoglycan synthesis</keyword>
<comment type="similarity">
    <text evidence="14">Belongs to the MurCDEF family.</text>
</comment>
<dbReference type="Gene3D" id="3.40.50.720">
    <property type="entry name" value="NAD(P)-binding Rossmann-like Domain"/>
    <property type="match status" value="1"/>
</dbReference>
<dbReference type="Gene3D" id="3.90.190.20">
    <property type="entry name" value="Mur ligase, C-terminal domain"/>
    <property type="match status" value="1"/>
</dbReference>
<dbReference type="EC" id="6.3.2.8" evidence="3 14"/>
<evidence type="ECO:0000256" key="6">
    <source>
        <dbReference type="ARBA" id="ARBA00022618"/>
    </source>
</evidence>
<dbReference type="PANTHER" id="PTHR43445:SF3">
    <property type="entry name" value="UDP-N-ACETYLMURAMATE--L-ALANINE LIGASE"/>
    <property type="match status" value="1"/>
</dbReference>
<dbReference type="EMBL" id="JAYGHX010000001">
    <property type="protein sequence ID" value="MEA5390196.1"/>
    <property type="molecule type" value="Genomic_DNA"/>
</dbReference>